<sequence length="229" mass="25994">MLFTTTLPDPQNSRFGRQDYWNDFYQQEQTFSWYATWDEMEPFVKDFVPDTSSSVLLPGVGNDATLLKMFEAGYVNLTAMDYAPEAIVRCREMFEASHETTTGMGWLDCVSLVVADARNLNGVFEEEQFDAVFEKGTLDAIFLSGGQDKKLAYQYMNQSITELSRCVKPGGVFLSVAAVVTDFIQESFQGRQNEWKCLVHKDEIYMSNEGFTSNNIDGTLMVWEKNAVS</sequence>
<reference evidence="5" key="1">
    <citation type="journal article" date="2021" name="Sci. Rep.">
        <title>Diploid genomic architecture of Nitzschia inconspicua, an elite biomass production diatom.</title>
        <authorList>
            <person name="Oliver A."/>
            <person name="Podell S."/>
            <person name="Pinowska A."/>
            <person name="Traller J.C."/>
            <person name="Smith S.R."/>
            <person name="McClure R."/>
            <person name="Beliaev A."/>
            <person name="Bohutskyi P."/>
            <person name="Hill E.A."/>
            <person name="Rabines A."/>
            <person name="Zheng H."/>
            <person name="Allen L.Z."/>
            <person name="Kuo A."/>
            <person name="Grigoriev I.V."/>
            <person name="Allen A.E."/>
            <person name="Hazlebeck D."/>
            <person name="Allen E.E."/>
        </authorList>
    </citation>
    <scope>NUCLEOTIDE SEQUENCE</scope>
    <source>
        <strain evidence="5">Hildebrandi</strain>
    </source>
</reference>
<organism evidence="5 6">
    <name type="scientific">Nitzschia inconspicua</name>
    <dbReference type="NCBI Taxonomy" id="303405"/>
    <lineage>
        <taxon>Eukaryota</taxon>
        <taxon>Sar</taxon>
        <taxon>Stramenopiles</taxon>
        <taxon>Ochrophyta</taxon>
        <taxon>Bacillariophyta</taxon>
        <taxon>Bacillariophyceae</taxon>
        <taxon>Bacillariophycidae</taxon>
        <taxon>Bacillariales</taxon>
        <taxon>Bacillariaceae</taxon>
        <taxon>Nitzschia</taxon>
    </lineage>
</organism>
<feature type="domain" description="Methyltransferase type 11" evidence="4">
    <location>
        <begin position="59"/>
        <end position="174"/>
    </location>
</feature>
<name>A0A9K3L2H5_9STRA</name>
<accession>A0A9K3L2H5</accession>
<evidence type="ECO:0000313" key="6">
    <source>
        <dbReference type="Proteomes" id="UP000693970"/>
    </source>
</evidence>
<dbReference type="GO" id="GO:0008757">
    <property type="term" value="F:S-adenosylmethionine-dependent methyltransferase activity"/>
    <property type="evidence" value="ECO:0007669"/>
    <property type="project" value="InterPro"/>
</dbReference>
<dbReference type="OrthoDB" id="44301at2759"/>
<dbReference type="PANTHER" id="PTHR12176">
    <property type="entry name" value="SAM-DEPENDENT METHYLTRANSFERASE SUPERFAMILY PROTEIN"/>
    <property type="match status" value="1"/>
</dbReference>
<dbReference type="InterPro" id="IPR013216">
    <property type="entry name" value="Methyltransf_11"/>
</dbReference>
<dbReference type="CDD" id="cd02440">
    <property type="entry name" value="AdoMet_MTases"/>
    <property type="match status" value="1"/>
</dbReference>
<reference evidence="5" key="2">
    <citation type="submission" date="2021-04" db="EMBL/GenBank/DDBJ databases">
        <authorList>
            <person name="Podell S."/>
        </authorList>
    </citation>
    <scope>NUCLEOTIDE SEQUENCE</scope>
    <source>
        <strain evidence="5">Hildebrandi</strain>
    </source>
</reference>
<dbReference type="Proteomes" id="UP000693970">
    <property type="component" value="Unassembled WGS sequence"/>
</dbReference>
<evidence type="ECO:0000256" key="2">
    <source>
        <dbReference type="ARBA" id="ARBA00022603"/>
    </source>
</evidence>
<dbReference type="PANTHER" id="PTHR12176:SF80">
    <property type="entry name" value="EEF1A LYSINE METHYLTRANSFERASE 4"/>
    <property type="match status" value="1"/>
</dbReference>
<comment type="similarity">
    <text evidence="1">Belongs to the methyltransferase superfamily.</text>
</comment>
<dbReference type="GO" id="GO:0032259">
    <property type="term" value="P:methylation"/>
    <property type="evidence" value="ECO:0007669"/>
    <property type="project" value="UniProtKB-KW"/>
</dbReference>
<keyword evidence="3" id="KW-0808">Transferase</keyword>
<keyword evidence="6" id="KW-1185">Reference proteome</keyword>
<dbReference type="AlphaFoldDB" id="A0A9K3L2H5"/>
<dbReference type="Pfam" id="PF08241">
    <property type="entry name" value="Methyltransf_11"/>
    <property type="match status" value="1"/>
</dbReference>
<evidence type="ECO:0000259" key="4">
    <source>
        <dbReference type="Pfam" id="PF08241"/>
    </source>
</evidence>
<dbReference type="InterPro" id="IPR051419">
    <property type="entry name" value="Lys/N-term_MeTrsfase_sf"/>
</dbReference>
<protein>
    <submittedName>
        <fullName evidence="5">Methyltransferase domain containing protein</fullName>
    </submittedName>
</protein>
<evidence type="ECO:0000313" key="5">
    <source>
        <dbReference type="EMBL" id="KAG7354317.1"/>
    </source>
</evidence>
<evidence type="ECO:0000256" key="1">
    <source>
        <dbReference type="ARBA" id="ARBA00008361"/>
    </source>
</evidence>
<proteinExistence type="inferred from homology"/>
<comment type="caution">
    <text evidence="5">The sequence shown here is derived from an EMBL/GenBank/DDBJ whole genome shotgun (WGS) entry which is preliminary data.</text>
</comment>
<keyword evidence="2 5" id="KW-0489">Methyltransferase</keyword>
<dbReference type="EMBL" id="JAGRRH010000016">
    <property type="protein sequence ID" value="KAG7354317.1"/>
    <property type="molecule type" value="Genomic_DNA"/>
</dbReference>
<evidence type="ECO:0000256" key="3">
    <source>
        <dbReference type="ARBA" id="ARBA00022679"/>
    </source>
</evidence>
<gene>
    <name evidence="5" type="ORF">IV203_003673</name>
</gene>